<organism evidence="7 8">
    <name type="scientific">Phytophthora cactorum</name>
    <dbReference type="NCBI Taxonomy" id="29920"/>
    <lineage>
        <taxon>Eukaryota</taxon>
        <taxon>Sar</taxon>
        <taxon>Stramenopiles</taxon>
        <taxon>Oomycota</taxon>
        <taxon>Peronosporomycetes</taxon>
        <taxon>Peronosporales</taxon>
        <taxon>Peronosporaceae</taxon>
        <taxon>Phytophthora</taxon>
    </lineage>
</organism>
<protein>
    <submittedName>
        <fullName evidence="7">Uncharacterized protein</fullName>
    </submittedName>
</protein>
<evidence type="ECO:0000313" key="2">
    <source>
        <dbReference type="EMBL" id="KAG2892603.1"/>
    </source>
</evidence>
<dbReference type="Proteomes" id="UP000735874">
    <property type="component" value="Unassembled WGS sequence"/>
</dbReference>
<dbReference type="EMBL" id="RCML01000974">
    <property type="protein sequence ID" value="KAG2966901.1"/>
    <property type="molecule type" value="Genomic_DNA"/>
</dbReference>
<dbReference type="EMBL" id="RCMI01000994">
    <property type="protein sequence ID" value="KAG2892603.1"/>
    <property type="molecule type" value="Genomic_DNA"/>
</dbReference>
<evidence type="ECO:0000313" key="6">
    <source>
        <dbReference type="EMBL" id="KAG6950839.1"/>
    </source>
</evidence>
<keyword evidence="8" id="KW-1185">Reference proteome</keyword>
<evidence type="ECO:0000313" key="3">
    <source>
        <dbReference type="EMBL" id="KAG2905082.1"/>
    </source>
</evidence>
<comment type="caution">
    <text evidence="7">The sequence shown here is derived from an EMBL/GenBank/DDBJ whole genome shotgun (WGS) entry which is preliminary data.</text>
</comment>
<accession>A0A329RJ16</accession>
<dbReference type="Proteomes" id="UP000688947">
    <property type="component" value="Unassembled WGS sequence"/>
</dbReference>
<dbReference type="Proteomes" id="UP000697107">
    <property type="component" value="Unassembled WGS sequence"/>
</dbReference>
<gene>
    <name evidence="6" type="ORF">JG687_00013994</name>
    <name evidence="7" type="ORF">PC110_g19403</name>
    <name evidence="1" type="ORF">PC113_g19667</name>
    <name evidence="2" type="ORF">PC115_g18747</name>
    <name evidence="3" type="ORF">PC117_g20843</name>
    <name evidence="4" type="ORF">PC118_g18889</name>
    <name evidence="5" type="ORF">PC129_g18748</name>
</gene>
<dbReference type="Proteomes" id="UP000736787">
    <property type="component" value="Unassembled WGS sequence"/>
</dbReference>
<reference evidence="1" key="2">
    <citation type="submission" date="2018-10" db="EMBL/GenBank/DDBJ databases">
        <title>Effector identification in a new, highly contiguous assembly of the strawberry crown rot pathogen Phytophthora cactorum.</title>
        <authorList>
            <person name="Armitage A.D."/>
            <person name="Nellist C.F."/>
            <person name="Bates H."/>
            <person name="Vickerstaff R.J."/>
            <person name="Harrison R.J."/>
        </authorList>
    </citation>
    <scope>NUCLEOTIDE SEQUENCE</scope>
    <source>
        <strain evidence="1">15-7</strain>
        <strain evidence="2">4032</strain>
        <strain evidence="3">4040</strain>
        <strain evidence="4">P415</strain>
        <strain evidence="5">P421</strain>
    </source>
</reference>
<evidence type="ECO:0000313" key="5">
    <source>
        <dbReference type="EMBL" id="KAG3210250.1"/>
    </source>
</evidence>
<evidence type="ECO:0000313" key="4">
    <source>
        <dbReference type="EMBL" id="KAG2966901.1"/>
    </source>
</evidence>
<dbReference type="Proteomes" id="UP000774804">
    <property type="component" value="Unassembled WGS sequence"/>
</dbReference>
<dbReference type="OrthoDB" id="10274294at2759"/>
<dbReference type="EMBL" id="RCMV01001122">
    <property type="protein sequence ID" value="KAG3210250.1"/>
    <property type="molecule type" value="Genomic_DNA"/>
</dbReference>
<evidence type="ECO:0000313" key="1">
    <source>
        <dbReference type="EMBL" id="KAG2838414.1"/>
    </source>
</evidence>
<name>A0A329RJ16_9STRA</name>
<dbReference type="EMBL" id="JAENGZ010001082">
    <property type="protein sequence ID" value="KAG6950839.1"/>
    <property type="molecule type" value="Genomic_DNA"/>
</dbReference>
<dbReference type="VEuPathDB" id="FungiDB:PC110_g19403"/>
<dbReference type="Proteomes" id="UP000760860">
    <property type="component" value="Unassembled WGS sequence"/>
</dbReference>
<sequence>MSSGAVSSDTPSLSDDKVEEAAAYLRLIPSPHGRSKIWELAKCAITSSQDSESRGN</sequence>
<dbReference type="EMBL" id="MJFZ01000925">
    <property type="protein sequence ID" value="RAW24169.1"/>
    <property type="molecule type" value="Genomic_DNA"/>
</dbReference>
<reference evidence="6" key="3">
    <citation type="submission" date="2021-01" db="EMBL/GenBank/DDBJ databases">
        <title>Phytophthora aleatoria, a newly-described species from Pinus radiata is distinct from Phytophthora cactorum isolates based on comparative genomics.</title>
        <authorList>
            <person name="Mcdougal R."/>
            <person name="Panda P."/>
            <person name="Williams N."/>
            <person name="Studholme D.J."/>
        </authorList>
    </citation>
    <scope>NUCLEOTIDE SEQUENCE</scope>
    <source>
        <strain evidence="6">NZFS 3830</strain>
    </source>
</reference>
<dbReference type="EMBL" id="RCMK01001001">
    <property type="protein sequence ID" value="KAG2905082.1"/>
    <property type="molecule type" value="Genomic_DNA"/>
</dbReference>
<dbReference type="EMBL" id="RCMG01001034">
    <property type="protein sequence ID" value="KAG2838414.1"/>
    <property type="molecule type" value="Genomic_DNA"/>
</dbReference>
<evidence type="ECO:0000313" key="8">
    <source>
        <dbReference type="Proteomes" id="UP000251314"/>
    </source>
</evidence>
<dbReference type="Proteomes" id="UP000251314">
    <property type="component" value="Unassembled WGS sequence"/>
</dbReference>
<evidence type="ECO:0000313" key="7">
    <source>
        <dbReference type="EMBL" id="RAW24169.1"/>
    </source>
</evidence>
<dbReference type="AlphaFoldDB" id="A0A329RJ16"/>
<proteinExistence type="predicted"/>
<reference evidence="7 8" key="1">
    <citation type="submission" date="2018-01" db="EMBL/GenBank/DDBJ databases">
        <title>Draft genome of the strawberry crown rot pathogen Phytophthora cactorum.</title>
        <authorList>
            <person name="Armitage A.D."/>
            <person name="Lysoe E."/>
            <person name="Nellist C.F."/>
            <person name="Harrison R.J."/>
            <person name="Brurberg M.B."/>
        </authorList>
    </citation>
    <scope>NUCLEOTIDE SEQUENCE [LARGE SCALE GENOMIC DNA]</scope>
    <source>
        <strain evidence="7 8">10300</strain>
    </source>
</reference>